<dbReference type="EMBL" id="JAACFV010000117">
    <property type="protein sequence ID" value="KAF7505146.1"/>
    <property type="molecule type" value="Genomic_DNA"/>
</dbReference>
<keyword evidence="3" id="KW-1185">Reference proteome</keyword>
<reference evidence="2" key="1">
    <citation type="submission" date="2020-02" db="EMBL/GenBank/DDBJ databases">
        <authorList>
            <person name="Palmer J.M."/>
        </authorList>
    </citation>
    <scope>NUCLEOTIDE SEQUENCE</scope>
    <source>
        <strain evidence="2">EPUS1.4</strain>
        <tissue evidence="2">Thallus</tissue>
    </source>
</reference>
<feature type="transmembrane region" description="Helical" evidence="1">
    <location>
        <begin position="21"/>
        <end position="46"/>
    </location>
</feature>
<keyword evidence="1" id="KW-0472">Membrane</keyword>
<proteinExistence type="predicted"/>
<name>A0A8H7ADL0_9EURO</name>
<organism evidence="2 3">
    <name type="scientific">Endocarpon pusillum</name>
    <dbReference type="NCBI Taxonomy" id="364733"/>
    <lineage>
        <taxon>Eukaryota</taxon>
        <taxon>Fungi</taxon>
        <taxon>Dikarya</taxon>
        <taxon>Ascomycota</taxon>
        <taxon>Pezizomycotina</taxon>
        <taxon>Eurotiomycetes</taxon>
        <taxon>Chaetothyriomycetidae</taxon>
        <taxon>Verrucariales</taxon>
        <taxon>Verrucariaceae</taxon>
        <taxon>Endocarpon</taxon>
    </lineage>
</organism>
<evidence type="ECO:0000256" key="1">
    <source>
        <dbReference type="SAM" id="Phobius"/>
    </source>
</evidence>
<keyword evidence="1" id="KW-0812">Transmembrane</keyword>
<gene>
    <name evidence="2" type="ORF">GJ744_001212</name>
</gene>
<evidence type="ECO:0000313" key="2">
    <source>
        <dbReference type="EMBL" id="KAF7505146.1"/>
    </source>
</evidence>
<dbReference type="AlphaFoldDB" id="A0A8H7ADL0"/>
<accession>A0A8H7ADL0</accession>
<sequence>MQEVVQKSNLLARDLHPLQGPVLGFVLLLQQSAVLSYSLMLSISVVDLEAGQPL</sequence>
<protein>
    <submittedName>
        <fullName evidence="2">Uncharacterized protein</fullName>
    </submittedName>
</protein>
<dbReference type="Proteomes" id="UP000606974">
    <property type="component" value="Unassembled WGS sequence"/>
</dbReference>
<evidence type="ECO:0000313" key="3">
    <source>
        <dbReference type="Proteomes" id="UP000606974"/>
    </source>
</evidence>
<comment type="caution">
    <text evidence="2">The sequence shown here is derived from an EMBL/GenBank/DDBJ whole genome shotgun (WGS) entry which is preliminary data.</text>
</comment>
<keyword evidence="1" id="KW-1133">Transmembrane helix</keyword>